<sequence>MNNLPFTVNQPQLSGEWAAVHSQVTVVDDSGAIYGLNWTDE</sequence>
<protein>
    <submittedName>
        <fullName evidence="1">Uncharacterized protein</fullName>
    </submittedName>
</protein>
<evidence type="ECO:0000313" key="1">
    <source>
        <dbReference type="EMBL" id="BAU77605.1"/>
    </source>
</evidence>
<reference evidence="1" key="1">
    <citation type="submission" date="2016-03" db="EMBL/GenBank/DDBJ databases">
        <title>Complete sequence of the second linear plasmid SAP2 of Streptomyces avermitilis.</title>
        <authorList>
            <person name="Ikeda H."/>
        </authorList>
    </citation>
    <scope>NUCLEOTIDE SEQUENCE</scope>
    <source>
        <strain evidence="1">MA-4680</strain>
        <plasmid evidence="1">SAP2</plasmid>
    </source>
</reference>
<name>A0A143SZK4_STRAW</name>
<gene>
    <name evidence="1" type="ORF">SAVERM_2p162</name>
</gene>
<accession>A0A143SZK4</accession>
<dbReference type="RefSeq" id="WP_255253789.1">
    <property type="nucleotide sequence ID" value="NZ_BAVY01000062.1"/>
</dbReference>
<geneLocation type="plasmid" evidence="1">
    <name>SAP2</name>
</geneLocation>
<dbReference type="AlphaFoldDB" id="A0A143SZK4"/>
<dbReference type="EMBL" id="AP017380">
    <property type="protein sequence ID" value="BAU77605.1"/>
    <property type="molecule type" value="Genomic_DNA"/>
</dbReference>
<organism evidence="1">
    <name type="scientific">Streptomyces avermitilis (strain ATCC 31267 / DSM 46492 / JCM 5070 / NBRC 14893 / NCIMB 12804 / NRRL 8165 / MA-4680)</name>
    <dbReference type="NCBI Taxonomy" id="227882"/>
    <lineage>
        <taxon>Bacteria</taxon>
        <taxon>Bacillati</taxon>
        <taxon>Actinomycetota</taxon>
        <taxon>Actinomycetes</taxon>
        <taxon>Kitasatosporales</taxon>
        <taxon>Streptomycetaceae</taxon>
        <taxon>Streptomyces</taxon>
    </lineage>
</organism>
<keyword evidence="1" id="KW-0614">Plasmid</keyword>
<proteinExistence type="predicted"/>